<reference evidence="1 2" key="1">
    <citation type="submission" date="2022-03" db="EMBL/GenBank/DDBJ databases">
        <title>Chryseobacterium sp. isolated from particulate matters in swine house.</title>
        <authorList>
            <person name="Won M."/>
            <person name="Kim S.-J."/>
            <person name="Kwon S.-W."/>
        </authorList>
    </citation>
    <scope>NUCLEOTIDE SEQUENCE [LARGE SCALE GENOMIC DNA]</scope>
    <source>
        <strain evidence="1 2">SC2-2</strain>
    </source>
</reference>
<organism evidence="1 2">
    <name type="scientific">Chryseobacterium suipulveris</name>
    <dbReference type="NCBI Taxonomy" id="2929800"/>
    <lineage>
        <taxon>Bacteria</taxon>
        <taxon>Pseudomonadati</taxon>
        <taxon>Bacteroidota</taxon>
        <taxon>Flavobacteriia</taxon>
        <taxon>Flavobacteriales</taxon>
        <taxon>Weeksellaceae</taxon>
        <taxon>Chryseobacterium group</taxon>
        <taxon>Chryseobacterium</taxon>
    </lineage>
</organism>
<name>A0ABY4BN49_9FLAO</name>
<sequence length="125" mass="14541">MKKIITLLIFSLVTVSACKKNNEVKASENISTLQLDNGKKWRMNAEMKAYIQKTEYLLNSYDGKSDYRILARDLSETNDHFLKRCPIKETTRQVMHEWLKLLIEKTDKLAKAEGGDQMRQKSNKS</sequence>
<proteinExistence type="predicted"/>
<dbReference type="RefSeq" id="WP_243548225.1">
    <property type="nucleotide sequence ID" value="NZ_CP094532.1"/>
</dbReference>
<dbReference type="Proteomes" id="UP000831460">
    <property type="component" value="Chromosome"/>
</dbReference>
<evidence type="ECO:0000313" key="1">
    <source>
        <dbReference type="EMBL" id="UOE40199.1"/>
    </source>
</evidence>
<keyword evidence="2" id="KW-1185">Reference proteome</keyword>
<dbReference type="PROSITE" id="PS51257">
    <property type="entry name" value="PROKAR_LIPOPROTEIN"/>
    <property type="match status" value="1"/>
</dbReference>
<evidence type="ECO:0000313" key="2">
    <source>
        <dbReference type="Proteomes" id="UP000831460"/>
    </source>
</evidence>
<accession>A0ABY4BN49</accession>
<gene>
    <name evidence="1" type="ORF">MTP09_09760</name>
</gene>
<protein>
    <submittedName>
        <fullName evidence="1">Uncharacterized protein</fullName>
    </submittedName>
</protein>
<dbReference type="EMBL" id="CP094532">
    <property type="protein sequence ID" value="UOE40199.1"/>
    <property type="molecule type" value="Genomic_DNA"/>
</dbReference>